<keyword evidence="5 9" id="KW-0460">Magnesium</keyword>
<dbReference type="Gene3D" id="3.40.50.12350">
    <property type="match status" value="1"/>
</dbReference>
<dbReference type="AlphaFoldDB" id="A0AAD4T6X6"/>
<evidence type="ECO:0000313" key="11">
    <source>
        <dbReference type="Proteomes" id="UP001202328"/>
    </source>
</evidence>
<evidence type="ECO:0000256" key="1">
    <source>
        <dbReference type="ARBA" id="ARBA00010501"/>
    </source>
</evidence>
<dbReference type="GO" id="GO:0005634">
    <property type="term" value="C:nucleus"/>
    <property type="evidence" value="ECO:0007669"/>
    <property type="project" value="TreeGrafter"/>
</dbReference>
<comment type="cofactor">
    <cofactor evidence="9">
        <name>Mg(2+)</name>
        <dbReference type="ChEBI" id="CHEBI:18420"/>
    </cofactor>
    <text evidence="9">Binds 1 Mg(2+) ion per subunit.</text>
</comment>
<feature type="binding site" evidence="9">
    <location>
        <position position="315"/>
    </location>
    <ligand>
        <name>Mg(2+)</name>
        <dbReference type="ChEBI" id="CHEBI:18420"/>
    </ligand>
</feature>
<dbReference type="GO" id="GO:0004725">
    <property type="term" value="F:protein tyrosine phosphatase activity"/>
    <property type="evidence" value="ECO:0007669"/>
    <property type="project" value="UniProtKB-EC"/>
</dbReference>
<reference evidence="10" key="1">
    <citation type="submission" date="2022-04" db="EMBL/GenBank/DDBJ databases">
        <title>A functionally conserved STORR gene fusion in Papaver species that diverged 16.8 million years ago.</title>
        <authorList>
            <person name="Catania T."/>
        </authorList>
    </citation>
    <scope>NUCLEOTIDE SEQUENCE</scope>
    <source>
        <strain evidence="10">S-188037</strain>
    </source>
</reference>
<dbReference type="InterPro" id="IPR006545">
    <property type="entry name" value="EYA_dom"/>
</dbReference>
<sequence length="369" mass="42331">MYGLLDVSISHRLFSSIKWEGKEYQCTLVLGSSLLQLLKLEKVMRSIDVLLDGDSMHPGKRAKITTQNSSNKKMNVYIWDMDETLILLKSLLNGTYAEGFNGSKDVQKGIYIGKMWEKHILQICDDYFFYEQIENYNKPLLDSLSEYDDGKDLSDYDFSKDGVSSPHDDLNKKKLAYRHRIIGHKYEQGLRNVIDQDTMKQLDDLYELTDSYTDRWLSSARAFLEQSSEGKNSTPHLAAANRVTESSDSKSDKVNILVTAGSLIPSLVKCFLFRLDDLIMHQNVYSSWDVGKPKCFSWIKDRFNGPNVQFCVIGDGWEECEAAQIMKWPLVQIDHRPSGFHRFPGLTLKTVGYYISVIYEPSNSESDEK</sequence>
<protein>
    <recommendedName>
        <fullName evidence="2">protein-tyrosine-phosphatase</fullName>
        <ecNumber evidence="2">3.1.3.48</ecNumber>
    </recommendedName>
</protein>
<evidence type="ECO:0000256" key="4">
    <source>
        <dbReference type="ARBA" id="ARBA00022801"/>
    </source>
</evidence>
<keyword evidence="11" id="KW-1185">Reference proteome</keyword>
<feature type="active site" description="Proton donor" evidence="8">
    <location>
        <position position="82"/>
    </location>
</feature>
<dbReference type="GO" id="GO:0046872">
    <property type="term" value="F:metal ion binding"/>
    <property type="evidence" value="ECO:0007669"/>
    <property type="project" value="UniProtKB-KW"/>
</dbReference>
<dbReference type="InterPro" id="IPR028472">
    <property type="entry name" value="EYA"/>
</dbReference>
<keyword evidence="3 9" id="KW-0479">Metal-binding</keyword>
<dbReference type="NCBIfam" id="TIGR01658">
    <property type="entry name" value="EYA-cons_domain"/>
    <property type="match status" value="1"/>
</dbReference>
<name>A0AAD4T6X6_9MAGN</name>
<evidence type="ECO:0000313" key="10">
    <source>
        <dbReference type="EMBL" id="KAI3940474.1"/>
    </source>
</evidence>
<evidence type="ECO:0000256" key="7">
    <source>
        <dbReference type="ARBA" id="ARBA00051722"/>
    </source>
</evidence>
<proteinExistence type="inferred from homology"/>
<evidence type="ECO:0000256" key="3">
    <source>
        <dbReference type="ARBA" id="ARBA00022723"/>
    </source>
</evidence>
<evidence type="ECO:0000256" key="6">
    <source>
        <dbReference type="ARBA" id="ARBA00022912"/>
    </source>
</evidence>
<comment type="similarity">
    <text evidence="1">Belongs to the HAD-like hydrolase superfamily. EYA family.</text>
</comment>
<evidence type="ECO:0000256" key="5">
    <source>
        <dbReference type="ARBA" id="ARBA00022842"/>
    </source>
</evidence>
<dbReference type="EC" id="3.1.3.48" evidence="2"/>
<organism evidence="10 11">
    <name type="scientific">Papaver atlanticum</name>
    <dbReference type="NCBI Taxonomy" id="357466"/>
    <lineage>
        <taxon>Eukaryota</taxon>
        <taxon>Viridiplantae</taxon>
        <taxon>Streptophyta</taxon>
        <taxon>Embryophyta</taxon>
        <taxon>Tracheophyta</taxon>
        <taxon>Spermatophyta</taxon>
        <taxon>Magnoliopsida</taxon>
        <taxon>Ranunculales</taxon>
        <taxon>Papaveraceae</taxon>
        <taxon>Papaveroideae</taxon>
        <taxon>Papaver</taxon>
    </lineage>
</organism>
<evidence type="ECO:0000256" key="9">
    <source>
        <dbReference type="PIRSR" id="PIRSR628472-2"/>
    </source>
</evidence>
<dbReference type="EMBL" id="JAJJMB010005149">
    <property type="protein sequence ID" value="KAI3940474.1"/>
    <property type="molecule type" value="Genomic_DNA"/>
</dbReference>
<keyword evidence="4" id="KW-0378">Hydrolase</keyword>
<dbReference type="PANTHER" id="PTHR10190:SF16">
    <property type="entry name" value="DEVELOPMENTAL PROTEIN EYES ABSENT"/>
    <property type="match status" value="1"/>
</dbReference>
<feature type="binding site" evidence="9">
    <location>
        <position position="80"/>
    </location>
    <ligand>
        <name>Mg(2+)</name>
        <dbReference type="ChEBI" id="CHEBI:18420"/>
    </ligand>
</feature>
<evidence type="ECO:0000256" key="2">
    <source>
        <dbReference type="ARBA" id="ARBA00013064"/>
    </source>
</evidence>
<dbReference type="InterPro" id="IPR038102">
    <property type="entry name" value="EYA_dom_sf"/>
</dbReference>
<dbReference type="PANTHER" id="PTHR10190">
    <property type="entry name" value="EYES ABSENT"/>
    <property type="match status" value="1"/>
</dbReference>
<feature type="binding site" evidence="9">
    <location>
        <position position="82"/>
    </location>
    <ligand>
        <name>Mg(2+)</name>
        <dbReference type="ChEBI" id="CHEBI:18420"/>
    </ligand>
</feature>
<dbReference type="Proteomes" id="UP001202328">
    <property type="component" value="Unassembled WGS sequence"/>
</dbReference>
<comment type="caution">
    <text evidence="10">The sequence shown here is derived from an EMBL/GenBank/DDBJ whole genome shotgun (WGS) entry which is preliminary data.</text>
</comment>
<comment type="catalytic activity">
    <reaction evidence="7">
        <text>O-phospho-L-tyrosyl-[protein] + H2O = L-tyrosyl-[protein] + phosphate</text>
        <dbReference type="Rhea" id="RHEA:10684"/>
        <dbReference type="Rhea" id="RHEA-COMP:10136"/>
        <dbReference type="Rhea" id="RHEA-COMP:20101"/>
        <dbReference type="ChEBI" id="CHEBI:15377"/>
        <dbReference type="ChEBI" id="CHEBI:43474"/>
        <dbReference type="ChEBI" id="CHEBI:46858"/>
        <dbReference type="ChEBI" id="CHEBI:61978"/>
        <dbReference type="EC" id="3.1.3.48"/>
    </reaction>
</comment>
<dbReference type="FunFam" id="3.40.50.12350:FF:000003">
    <property type="entry name" value="Eyes absent homolog"/>
    <property type="match status" value="1"/>
</dbReference>
<feature type="active site" description="Nucleophile" evidence="8">
    <location>
        <position position="80"/>
    </location>
</feature>
<dbReference type="GO" id="GO:0045739">
    <property type="term" value="P:positive regulation of DNA repair"/>
    <property type="evidence" value="ECO:0007669"/>
    <property type="project" value="TreeGrafter"/>
</dbReference>
<evidence type="ECO:0000256" key="8">
    <source>
        <dbReference type="PIRSR" id="PIRSR628472-1"/>
    </source>
</evidence>
<dbReference type="GO" id="GO:0030154">
    <property type="term" value="P:cell differentiation"/>
    <property type="evidence" value="ECO:0007669"/>
    <property type="project" value="TreeGrafter"/>
</dbReference>
<accession>A0AAD4T6X6</accession>
<keyword evidence="6" id="KW-0904">Protein phosphatase</keyword>
<gene>
    <name evidence="10" type="ORF">MKW98_024881</name>
</gene>